<name>M0D4Q0_HALPD</name>
<evidence type="ECO:0000313" key="2">
    <source>
        <dbReference type="EMBL" id="ELZ30425.1"/>
    </source>
</evidence>
<comment type="caution">
    <text evidence="2">The sequence shown here is derived from an EMBL/GenBank/DDBJ whole genome shotgun (WGS) entry which is preliminary data.</text>
</comment>
<protein>
    <submittedName>
        <fullName evidence="2">Uncharacterized protein</fullName>
    </submittedName>
</protein>
<dbReference type="Pfam" id="PF25258">
    <property type="entry name" value="DUF7859"/>
    <property type="match status" value="1"/>
</dbReference>
<evidence type="ECO:0000313" key="3">
    <source>
        <dbReference type="Proteomes" id="UP000011513"/>
    </source>
</evidence>
<sequence>MKGPPMFSRPLQSLLDDAVELVLSEPIFVGFVVFILLFVFFGYLFVRRTVMGMREGFDEGYRGK</sequence>
<organism evidence="2 3">
    <name type="scientific">Halogeometricum pallidum JCM 14848</name>
    <dbReference type="NCBI Taxonomy" id="1227487"/>
    <lineage>
        <taxon>Archaea</taxon>
        <taxon>Methanobacteriati</taxon>
        <taxon>Methanobacteriota</taxon>
        <taxon>Stenosarchaea group</taxon>
        <taxon>Halobacteria</taxon>
        <taxon>Halobacteriales</taxon>
        <taxon>Haloferacaceae</taxon>
        <taxon>Halogeometricum</taxon>
    </lineage>
</organism>
<dbReference type="AlphaFoldDB" id="M0D4Q0"/>
<dbReference type="Proteomes" id="UP000011513">
    <property type="component" value="Unassembled WGS sequence"/>
</dbReference>
<evidence type="ECO:0000256" key="1">
    <source>
        <dbReference type="SAM" id="Phobius"/>
    </source>
</evidence>
<gene>
    <name evidence="2" type="ORF">C474_11451</name>
</gene>
<reference evidence="2 3" key="1">
    <citation type="journal article" date="2014" name="PLoS Genet.">
        <title>Phylogenetically driven sequencing of extremely halophilic archaea reveals strategies for static and dynamic osmo-response.</title>
        <authorList>
            <person name="Becker E.A."/>
            <person name="Seitzer P.M."/>
            <person name="Tritt A."/>
            <person name="Larsen D."/>
            <person name="Krusor M."/>
            <person name="Yao A.I."/>
            <person name="Wu D."/>
            <person name="Madern D."/>
            <person name="Eisen J.A."/>
            <person name="Darling A.E."/>
            <person name="Facciotti M.T."/>
        </authorList>
    </citation>
    <scope>NUCLEOTIDE SEQUENCE [LARGE SCALE GENOMIC DNA]</scope>
    <source>
        <strain evidence="2 3">JCM 14848</strain>
    </source>
</reference>
<feature type="transmembrane region" description="Helical" evidence="1">
    <location>
        <begin position="27"/>
        <end position="46"/>
    </location>
</feature>
<dbReference type="eggNOG" id="arCOG10974">
    <property type="taxonomic scope" value="Archaea"/>
</dbReference>
<dbReference type="EMBL" id="AOIV01000025">
    <property type="protein sequence ID" value="ELZ30425.1"/>
    <property type="molecule type" value="Genomic_DNA"/>
</dbReference>
<proteinExistence type="predicted"/>
<keyword evidence="3" id="KW-1185">Reference proteome</keyword>
<accession>M0D4Q0</accession>
<keyword evidence="1" id="KW-0812">Transmembrane</keyword>
<keyword evidence="1" id="KW-0472">Membrane</keyword>
<dbReference type="InParanoid" id="M0D4Q0"/>
<dbReference type="InterPro" id="IPR057181">
    <property type="entry name" value="DUF7859"/>
</dbReference>
<keyword evidence="1" id="KW-1133">Transmembrane helix</keyword>